<gene>
    <name evidence="1" type="ORF">SAMN05877842_12127</name>
</gene>
<dbReference type="Proteomes" id="UP000219252">
    <property type="component" value="Unassembled WGS sequence"/>
</dbReference>
<dbReference type="AlphaFoldDB" id="A0A285US68"/>
<evidence type="ECO:0000313" key="2">
    <source>
        <dbReference type="Proteomes" id="UP000219252"/>
    </source>
</evidence>
<keyword evidence="2" id="KW-1185">Reference proteome</keyword>
<reference evidence="2" key="1">
    <citation type="submission" date="2017-08" db="EMBL/GenBank/DDBJ databases">
        <authorList>
            <person name="Varghese N."/>
            <person name="Submissions S."/>
        </authorList>
    </citation>
    <scope>NUCLEOTIDE SEQUENCE [LARGE SCALE GENOMIC DNA]</scope>
    <source>
        <strain evidence="2">JC23</strain>
    </source>
</reference>
<organism evidence="1 2">
    <name type="scientific">Ureibacillus acetophenoni</name>
    <dbReference type="NCBI Taxonomy" id="614649"/>
    <lineage>
        <taxon>Bacteria</taxon>
        <taxon>Bacillati</taxon>
        <taxon>Bacillota</taxon>
        <taxon>Bacilli</taxon>
        <taxon>Bacillales</taxon>
        <taxon>Caryophanaceae</taxon>
        <taxon>Ureibacillus</taxon>
    </lineage>
</organism>
<evidence type="ECO:0000313" key="1">
    <source>
        <dbReference type="EMBL" id="SOC44547.1"/>
    </source>
</evidence>
<accession>A0A285US68</accession>
<sequence length="115" mass="12995">MNGDKREIVIDKELLNVSEVEYLEILGIPERPFIIIEDEADIKKIVLLLQQLNGLEDHELQLQTDDPLLGLSVALKGHYPSGAIRIYEDKISHGKSRFASEELIEELMNAIESAI</sequence>
<proteinExistence type="predicted"/>
<protein>
    <submittedName>
        <fullName evidence="1">Uncharacterized protein</fullName>
    </submittedName>
</protein>
<name>A0A285US68_9BACL</name>
<dbReference type="OrthoDB" id="2972870at2"/>
<dbReference type="EMBL" id="OBQC01000021">
    <property type="protein sequence ID" value="SOC44547.1"/>
    <property type="molecule type" value="Genomic_DNA"/>
</dbReference>
<dbReference type="RefSeq" id="WP_097151144.1">
    <property type="nucleotide sequence ID" value="NZ_OBQC01000021.1"/>
</dbReference>